<evidence type="ECO:0008006" key="4">
    <source>
        <dbReference type="Google" id="ProtNLM"/>
    </source>
</evidence>
<feature type="transmembrane region" description="Helical" evidence="1">
    <location>
        <begin position="49"/>
        <end position="72"/>
    </location>
</feature>
<keyword evidence="1" id="KW-1133">Transmembrane helix</keyword>
<evidence type="ECO:0000256" key="1">
    <source>
        <dbReference type="SAM" id="Phobius"/>
    </source>
</evidence>
<accession>A0ABM7U1V7</accession>
<keyword evidence="1" id="KW-0812">Transmembrane</keyword>
<feature type="transmembrane region" description="Helical" evidence="1">
    <location>
        <begin position="21"/>
        <end position="37"/>
    </location>
</feature>
<sequence>MKDYDFKSIIETISSASPSHLALVSFLVIPVVMNYWIETINKTVPGISYGWRIIALVVLILVYLACLLWLAMENQRARQLKRKRDQIIAKMVANDWKRISFESAKAAITSPTTDEEIIAVIESFPEALRFVNLIKKDRNGQALREDGRKVYKSGIGLVVPTDRT</sequence>
<protein>
    <recommendedName>
        <fullName evidence="4">Superinfection exclusion protein B</fullName>
    </recommendedName>
</protein>
<dbReference type="RefSeq" id="WP_229517481.1">
    <property type="nucleotide sequence ID" value="NZ_AP024958.1"/>
</dbReference>
<reference evidence="2 3" key="1">
    <citation type="journal article" date="2022" name="Front. Microbiol.">
        <title>Identification and characterization of a novel class of self-sufficient cytochrome P450 hydroxylase involved in cyclohexanecarboxylate degradation in Paraburkholderia terrae strain KU-64.</title>
        <authorList>
            <person name="Yamamoto T."/>
            <person name="Hasegawa Y."/>
            <person name="Iwaki H."/>
        </authorList>
    </citation>
    <scope>NUCLEOTIDE SEQUENCE [LARGE SCALE GENOMIC DNA]</scope>
    <source>
        <strain evidence="2 3">KU-64</strain>
    </source>
</reference>
<keyword evidence="3" id="KW-1185">Reference proteome</keyword>
<gene>
    <name evidence="2" type="ORF">PTKU64_89740</name>
</gene>
<evidence type="ECO:0000313" key="3">
    <source>
        <dbReference type="Proteomes" id="UP001319874"/>
    </source>
</evidence>
<dbReference type="EMBL" id="AP024958">
    <property type="protein sequence ID" value="BCZ85299.1"/>
    <property type="molecule type" value="Genomic_DNA"/>
</dbReference>
<evidence type="ECO:0000313" key="2">
    <source>
        <dbReference type="EMBL" id="BCZ85299.1"/>
    </source>
</evidence>
<dbReference type="Proteomes" id="UP001319874">
    <property type="component" value="Chromosome 4"/>
</dbReference>
<name>A0ABM7U1V7_9BURK</name>
<proteinExistence type="predicted"/>
<keyword evidence="1" id="KW-0472">Membrane</keyword>
<organism evidence="2 3">
    <name type="scientific">Paraburkholderia terrae</name>
    <dbReference type="NCBI Taxonomy" id="311230"/>
    <lineage>
        <taxon>Bacteria</taxon>
        <taxon>Pseudomonadati</taxon>
        <taxon>Pseudomonadota</taxon>
        <taxon>Betaproteobacteria</taxon>
        <taxon>Burkholderiales</taxon>
        <taxon>Burkholderiaceae</taxon>
        <taxon>Paraburkholderia</taxon>
    </lineage>
</organism>